<dbReference type="PANTHER" id="PTHR15004:SF0">
    <property type="entry name" value="GLUTAMYL-TRNA(GLN) AMIDOTRANSFERASE SUBUNIT C, MITOCHONDRIAL"/>
    <property type="match status" value="1"/>
</dbReference>
<comment type="catalytic activity">
    <reaction evidence="1">
        <text>L-glutamyl-tRNA(Gln) + L-glutamine + ATP + H2O = L-glutaminyl-tRNA(Gln) + L-glutamate + ADP + phosphate + H(+)</text>
        <dbReference type="Rhea" id="RHEA:17521"/>
        <dbReference type="Rhea" id="RHEA-COMP:9681"/>
        <dbReference type="Rhea" id="RHEA-COMP:9684"/>
        <dbReference type="ChEBI" id="CHEBI:15377"/>
        <dbReference type="ChEBI" id="CHEBI:15378"/>
        <dbReference type="ChEBI" id="CHEBI:29985"/>
        <dbReference type="ChEBI" id="CHEBI:30616"/>
        <dbReference type="ChEBI" id="CHEBI:43474"/>
        <dbReference type="ChEBI" id="CHEBI:58359"/>
        <dbReference type="ChEBI" id="CHEBI:78520"/>
        <dbReference type="ChEBI" id="CHEBI:78521"/>
        <dbReference type="ChEBI" id="CHEBI:456216"/>
    </reaction>
</comment>
<dbReference type="PANTHER" id="PTHR15004">
    <property type="entry name" value="GLUTAMYL-TRNA(GLN) AMIDOTRANSFERASE SUBUNIT C, MITOCHONDRIAL"/>
    <property type="match status" value="1"/>
</dbReference>
<dbReference type="Proteomes" id="UP000309215">
    <property type="component" value="Unassembled WGS sequence"/>
</dbReference>
<dbReference type="GO" id="GO:0006450">
    <property type="term" value="P:regulation of translational fidelity"/>
    <property type="evidence" value="ECO:0007669"/>
    <property type="project" value="InterPro"/>
</dbReference>
<organism evidence="2 3">
    <name type="scientific">Polyangium fumosum</name>
    <dbReference type="NCBI Taxonomy" id="889272"/>
    <lineage>
        <taxon>Bacteria</taxon>
        <taxon>Pseudomonadati</taxon>
        <taxon>Myxococcota</taxon>
        <taxon>Polyangia</taxon>
        <taxon>Polyangiales</taxon>
        <taxon>Polyangiaceae</taxon>
        <taxon>Polyangium</taxon>
    </lineage>
</organism>
<reference evidence="2 3" key="1">
    <citation type="submission" date="2019-04" db="EMBL/GenBank/DDBJ databases">
        <authorList>
            <person name="Li Y."/>
            <person name="Wang J."/>
        </authorList>
    </citation>
    <scope>NUCLEOTIDE SEQUENCE [LARGE SCALE GENOMIC DNA]</scope>
    <source>
        <strain evidence="2 3">DSM 14668</strain>
    </source>
</reference>
<keyword evidence="1" id="KW-0067">ATP-binding</keyword>
<keyword evidence="2" id="KW-0808">Transferase</keyword>
<comment type="caution">
    <text evidence="2">The sequence shown here is derived from an EMBL/GenBank/DDBJ whole genome shotgun (WGS) entry which is preliminary data.</text>
</comment>
<dbReference type="HAMAP" id="MF_00122">
    <property type="entry name" value="GatC"/>
    <property type="match status" value="1"/>
</dbReference>
<dbReference type="EC" id="6.3.5.-" evidence="1"/>
<keyword evidence="1" id="KW-0547">Nucleotide-binding</keyword>
<dbReference type="GO" id="GO:0050567">
    <property type="term" value="F:glutaminyl-tRNA synthase (glutamine-hydrolyzing) activity"/>
    <property type="evidence" value="ECO:0007669"/>
    <property type="project" value="UniProtKB-UniRule"/>
</dbReference>
<dbReference type="InterPro" id="IPR003837">
    <property type="entry name" value="GatC"/>
</dbReference>
<comment type="subunit">
    <text evidence="1">Heterotrimer of A, B and C subunits.</text>
</comment>
<evidence type="ECO:0000313" key="3">
    <source>
        <dbReference type="Proteomes" id="UP000309215"/>
    </source>
</evidence>
<keyword evidence="1" id="KW-0436">Ligase</keyword>
<dbReference type="GO" id="GO:0005524">
    <property type="term" value="F:ATP binding"/>
    <property type="evidence" value="ECO:0007669"/>
    <property type="project" value="UniProtKB-KW"/>
</dbReference>
<dbReference type="GO" id="GO:0070681">
    <property type="term" value="P:glutaminyl-tRNAGln biosynthesis via transamidation"/>
    <property type="evidence" value="ECO:0007669"/>
    <property type="project" value="TreeGrafter"/>
</dbReference>
<comment type="catalytic activity">
    <reaction evidence="1">
        <text>L-aspartyl-tRNA(Asn) + L-glutamine + ATP + H2O = L-asparaginyl-tRNA(Asn) + L-glutamate + ADP + phosphate + 2 H(+)</text>
        <dbReference type="Rhea" id="RHEA:14513"/>
        <dbReference type="Rhea" id="RHEA-COMP:9674"/>
        <dbReference type="Rhea" id="RHEA-COMP:9677"/>
        <dbReference type="ChEBI" id="CHEBI:15377"/>
        <dbReference type="ChEBI" id="CHEBI:15378"/>
        <dbReference type="ChEBI" id="CHEBI:29985"/>
        <dbReference type="ChEBI" id="CHEBI:30616"/>
        <dbReference type="ChEBI" id="CHEBI:43474"/>
        <dbReference type="ChEBI" id="CHEBI:58359"/>
        <dbReference type="ChEBI" id="CHEBI:78515"/>
        <dbReference type="ChEBI" id="CHEBI:78516"/>
        <dbReference type="ChEBI" id="CHEBI:456216"/>
    </reaction>
</comment>
<dbReference type="EMBL" id="SSMQ01000106">
    <property type="protein sequence ID" value="TKC94659.1"/>
    <property type="molecule type" value="Genomic_DNA"/>
</dbReference>
<dbReference type="GO" id="GO:0050566">
    <property type="term" value="F:asparaginyl-tRNA synthase (glutamine-hydrolyzing) activity"/>
    <property type="evidence" value="ECO:0007669"/>
    <property type="project" value="RHEA"/>
</dbReference>
<dbReference type="InterPro" id="IPR036113">
    <property type="entry name" value="Asp/Glu-ADT_sf_sub_c"/>
</dbReference>
<comment type="function">
    <text evidence="1">Allows the formation of correctly charged Asn-tRNA(Asn) or Gln-tRNA(Gln) through the transamidation of misacylated Asp-tRNA(Asn) or Glu-tRNA(Gln) in organisms which lack either or both of asparaginyl-tRNA or glutaminyl-tRNA synthetases. The reaction takes place in the presence of glutamine and ATP through an activated phospho-Asp-tRNA(Asn) or phospho-Glu-tRNA(Gln).</text>
</comment>
<dbReference type="GO" id="GO:0006412">
    <property type="term" value="P:translation"/>
    <property type="evidence" value="ECO:0007669"/>
    <property type="project" value="UniProtKB-UniRule"/>
</dbReference>
<dbReference type="OrthoDB" id="5295223at2"/>
<sequence>MSPAPEGPPPLAEDEVRSLARLANLDLPDDEIRRLTGDLGRILAYVRQLEELDVTGIEPTAQVVPGFGAEGAAGRPGAPSVEPTRVELRADEPHESLPHEIALREAPRTSMDGFAVPGFVEED</sequence>
<gene>
    <name evidence="1" type="primary">gatC</name>
    <name evidence="2" type="ORF">E8A74_48050</name>
</gene>
<keyword evidence="3" id="KW-1185">Reference proteome</keyword>
<evidence type="ECO:0000256" key="1">
    <source>
        <dbReference type="HAMAP-Rule" id="MF_00122"/>
    </source>
</evidence>
<dbReference type="Pfam" id="PF02686">
    <property type="entry name" value="GatC"/>
    <property type="match status" value="1"/>
</dbReference>
<dbReference type="GO" id="GO:0016740">
    <property type="term" value="F:transferase activity"/>
    <property type="evidence" value="ECO:0007669"/>
    <property type="project" value="UniProtKB-KW"/>
</dbReference>
<keyword evidence="1" id="KW-0648">Protein biosynthesis</keyword>
<name>A0A4U1ILD8_9BACT</name>
<accession>A0A4U1ILD8</accession>
<dbReference type="Gene3D" id="1.10.20.60">
    <property type="entry name" value="Glu-tRNAGln amidotransferase C subunit, N-terminal domain"/>
    <property type="match status" value="1"/>
</dbReference>
<protein>
    <recommendedName>
        <fullName evidence="1">Aspartyl/glutamyl-tRNA(Asn/Gln) amidotransferase subunit C</fullName>
        <shortName evidence="1">Asp/Glu-ADT subunit C</shortName>
        <ecNumber evidence="1">6.3.5.-</ecNumber>
    </recommendedName>
</protein>
<dbReference type="SUPFAM" id="SSF141000">
    <property type="entry name" value="Glu-tRNAGln amidotransferase C subunit"/>
    <property type="match status" value="1"/>
</dbReference>
<comment type="similarity">
    <text evidence="1">Belongs to the GatC family.</text>
</comment>
<dbReference type="AlphaFoldDB" id="A0A4U1ILD8"/>
<dbReference type="RefSeq" id="WP_136935923.1">
    <property type="nucleotide sequence ID" value="NZ_SSMQ01000106.1"/>
</dbReference>
<evidence type="ECO:0000313" key="2">
    <source>
        <dbReference type="EMBL" id="TKC94659.1"/>
    </source>
</evidence>
<proteinExistence type="inferred from homology"/>